<evidence type="ECO:0000256" key="2">
    <source>
        <dbReference type="ARBA" id="ARBA00022529"/>
    </source>
</evidence>
<dbReference type="PANTHER" id="PTHR38107">
    <property type="match status" value="1"/>
</dbReference>
<dbReference type="HAMAP" id="MF_04110">
    <property type="entry name" value="ENDOLYSIN_T4"/>
    <property type="match status" value="1"/>
</dbReference>
<proteinExistence type="inferred from homology"/>
<dbReference type="SUPFAM" id="SSF53955">
    <property type="entry name" value="Lysozyme-like"/>
    <property type="match status" value="1"/>
</dbReference>
<dbReference type="SMR" id="A0A9E7M7I9"/>
<dbReference type="InterPro" id="IPR034690">
    <property type="entry name" value="Endolysin_T4_type"/>
</dbReference>
<dbReference type="InterPro" id="IPR051018">
    <property type="entry name" value="Bacteriophage_GH24"/>
</dbReference>
<dbReference type="Pfam" id="PF00959">
    <property type="entry name" value="Phage_lysozyme"/>
    <property type="match status" value="1"/>
</dbReference>
<organism evidence="11 12">
    <name type="scientific">Klebsiella phage 6937</name>
    <dbReference type="NCBI Taxonomy" id="2912294"/>
    <lineage>
        <taxon>Viruses</taxon>
        <taxon>Duplodnaviria</taxon>
        <taxon>Heunggongvirae</taxon>
        <taxon>Uroviricota</taxon>
        <taxon>Caudoviricetes</taxon>
        <taxon>Autographivirales</taxon>
        <taxon>Autonotataviridae</taxon>
        <taxon>Melnykvirinae</taxon>
        <taxon>Cullenvirus</taxon>
        <taxon>Cullenvirus 6937</taxon>
    </lineage>
</organism>
<dbReference type="InterPro" id="IPR023347">
    <property type="entry name" value="Lysozyme_dom_sf"/>
</dbReference>
<keyword evidence="3 9" id="KW-1188">Viral release from host cell</keyword>
<protein>
    <recommendedName>
        <fullName evidence="9">Endolysin</fullName>
        <ecNumber evidence="9">3.2.1.17</ecNumber>
    </recommendedName>
    <alternativeName>
        <fullName evidence="9">Lysis protein</fullName>
    </alternativeName>
    <alternativeName>
        <fullName evidence="9">Lysozyme</fullName>
    </alternativeName>
    <alternativeName>
        <fullName evidence="9">Muramidase</fullName>
    </alternativeName>
</protein>
<keyword evidence="8 9" id="KW-0326">Glycosidase</keyword>
<dbReference type="InterPro" id="IPR002196">
    <property type="entry name" value="Glyco_hydro_24"/>
</dbReference>
<evidence type="ECO:0000256" key="8">
    <source>
        <dbReference type="ARBA" id="ARBA00023295"/>
    </source>
</evidence>
<dbReference type="GO" id="GO:0016998">
    <property type="term" value="P:cell wall macromolecule catabolic process"/>
    <property type="evidence" value="ECO:0007669"/>
    <property type="project" value="InterPro"/>
</dbReference>
<dbReference type="GO" id="GO:0009253">
    <property type="term" value="P:peptidoglycan catabolic process"/>
    <property type="evidence" value="ECO:0007669"/>
    <property type="project" value="UniProtKB-UniRule"/>
</dbReference>
<evidence type="ECO:0000313" key="11">
    <source>
        <dbReference type="EMBL" id="URY99135.1"/>
    </source>
</evidence>
<dbReference type="EC" id="3.2.1.17" evidence="9"/>
<keyword evidence="9" id="KW-1035">Host cytoplasm</keyword>
<sequence length="192" mass="21059">MGIKTRVGYCSVAVVLALVSTNHKGEIRTSPAGLELLAGYEDCRTQAYLDIVGVPTCGIGSTSGVRMGTTWTEAQVAAAFVKDVQAAEKCVLVYFNGYAMPQPVFDSVTSLVFNAGCWGTRWNTKLNRPTGIAQYAKAEDWQNVCYRLGDFIYAGGKVSNGLKNRRAKEQAHCVKWQVPQQYEGSRWTPNPH</sequence>
<keyword evidence="5 9" id="KW-0378">Hydrolase</keyword>
<dbReference type="Proteomes" id="UP001055992">
    <property type="component" value="Segment"/>
</dbReference>
<dbReference type="GO" id="GO:0003796">
    <property type="term" value="F:lysozyme activity"/>
    <property type="evidence" value="ECO:0007669"/>
    <property type="project" value="UniProtKB-UniRule"/>
</dbReference>
<evidence type="ECO:0000256" key="4">
    <source>
        <dbReference type="ARBA" id="ARBA00022638"/>
    </source>
</evidence>
<evidence type="ECO:0000256" key="5">
    <source>
        <dbReference type="ARBA" id="ARBA00022801"/>
    </source>
</evidence>
<dbReference type="PANTHER" id="PTHR38107:SF4">
    <property type="entry name" value="LYSOZYME"/>
    <property type="match status" value="1"/>
</dbReference>
<dbReference type="GO" id="GO:0030430">
    <property type="term" value="C:host cell cytoplasm"/>
    <property type="evidence" value="ECO:0007669"/>
    <property type="project" value="UniProtKB-SubCell"/>
</dbReference>
<feature type="active site" description="Proton donor/acceptor" evidence="9">
    <location>
        <position position="50"/>
    </location>
</feature>
<keyword evidence="2 9" id="KW-0929">Antimicrobial</keyword>
<accession>A0A9E7M7I9</accession>
<evidence type="ECO:0000256" key="3">
    <source>
        <dbReference type="ARBA" id="ARBA00022612"/>
    </source>
</evidence>
<dbReference type="CDD" id="cd16901">
    <property type="entry name" value="lyz_P1"/>
    <property type="match status" value="1"/>
</dbReference>
<evidence type="ECO:0000256" key="6">
    <source>
        <dbReference type="ARBA" id="ARBA00022852"/>
    </source>
</evidence>
<evidence type="ECO:0000313" key="12">
    <source>
        <dbReference type="Proteomes" id="UP001055992"/>
    </source>
</evidence>
<gene>
    <name evidence="11" type="ORF">6937_0004</name>
</gene>
<evidence type="ECO:0000256" key="1">
    <source>
        <dbReference type="ARBA" id="ARBA00000632"/>
    </source>
</evidence>
<dbReference type="InterPro" id="IPR023346">
    <property type="entry name" value="Lysozyme-like_dom_sf"/>
</dbReference>
<dbReference type="GO" id="GO:0044659">
    <property type="term" value="P:viral release from host cell by cytolysis"/>
    <property type="evidence" value="ECO:0007669"/>
    <property type="project" value="UniProtKB-UniRule"/>
</dbReference>
<feature type="active site" description="Proton donor/acceptor" evidence="9">
    <location>
        <position position="41"/>
    </location>
</feature>
<name>A0A9E7M7I9_9CAUD</name>
<evidence type="ECO:0000256" key="10">
    <source>
        <dbReference type="RuleBase" id="RU003788"/>
    </source>
</evidence>
<dbReference type="GO" id="GO:0042742">
    <property type="term" value="P:defense response to bacterium"/>
    <property type="evidence" value="ECO:0007669"/>
    <property type="project" value="UniProtKB-KW"/>
</dbReference>
<dbReference type="Gene3D" id="1.10.530.40">
    <property type="match status" value="1"/>
</dbReference>
<keyword evidence="12" id="KW-1185">Reference proteome</keyword>
<reference evidence="11" key="1">
    <citation type="submission" date="2021-11" db="EMBL/GenBank/DDBJ databases">
        <title>The TAILOR 12: Case summaries of 12 patient that have undergone phage therapy for multidrug-resistant infections.</title>
        <authorList>
            <person name="Green S."/>
            <person name="Terwilliger A."/>
            <person name="Clark J."/>
            <person name="Salazar K."/>
            <person name="Maresso A."/>
        </authorList>
    </citation>
    <scope>NUCLEOTIDE SEQUENCE</scope>
</reference>
<evidence type="ECO:0000256" key="9">
    <source>
        <dbReference type="HAMAP-Rule" id="MF_04110"/>
    </source>
</evidence>
<keyword evidence="7 9" id="KW-0578">Host cell lysis by virus</keyword>
<dbReference type="EMBL" id="OL362270">
    <property type="protein sequence ID" value="URY99135.1"/>
    <property type="molecule type" value="Genomic_DNA"/>
</dbReference>
<comment type="similarity">
    <text evidence="9 10">Belongs to the glycosyl hydrolase 24 family.</text>
</comment>
<comment type="function">
    <text evidence="9">Endolysin with lysozyme activity that degrades host peptidoglycans and participates with the holin and spanin proteins in the sequential events which lead to the programmed host cell lysis releasing the mature viral particles. Once the holin has permeabilized the host cell membrane, the endolysin can reach the periplasm and break down the peptidoglycan layer.</text>
</comment>
<keyword evidence="4 9" id="KW-0081">Bacteriolytic enzyme</keyword>
<evidence type="ECO:0000256" key="7">
    <source>
        <dbReference type="ARBA" id="ARBA00023142"/>
    </source>
</evidence>
<keyword evidence="6 9" id="KW-0204">Cytolysis</keyword>
<comment type="subcellular location">
    <subcellularLocation>
        <location evidence="9">Host cytoplasm</location>
    </subcellularLocation>
    <text evidence="9">The endolysin is cytoplasmic, but can reach the periplasmic space with the help of the holins which disrupt the host cell membrane.</text>
</comment>
<comment type="catalytic activity">
    <reaction evidence="1 9 10">
        <text>Hydrolysis of (1-&gt;4)-beta-linkages between N-acetylmuramic acid and N-acetyl-D-glucosamine residues in a peptidoglycan and between N-acetyl-D-glucosamine residues in chitodextrins.</text>
        <dbReference type="EC" id="3.2.1.17"/>
    </reaction>
</comment>